<dbReference type="PRINTS" id="PR00689">
    <property type="entry name" value="ACOABINDINGP"/>
</dbReference>
<evidence type="ECO:0000313" key="3">
    <source>
        <dbReference type="Proteomes" id="UP000662637"/>
    </source>
</evidence>
<gene>
    <name evidence="2" type="ORF">GHT09_014028</name>
</gene>
<accession>A0A834PL38</accession>
<dbReference type="Proteomes" id="UP000662637">
    <property type="component" value="Unassembled WGS sequence"/>
</dbReference>
<sequence length="69" mass="7887">MAGRLTRCWSPSLLQVLHFPVVQLHMSRTAMRASEKDFENASNQLKLLTKDPGNEVKLKLYALYKQVNA</sequence>
<dbReference type="EMBL" id="WJEC01008515">
    <property type="protein sequence ID" value="KAF7461792.1"/>
    <property type="molecule type" value="Genomic_DNA"/>
</dbReference>
<dbReference type="InterPro" id="IPR000582">
    <property type="entry name" value="Acyl-CoA-binding_protein"/>
</dbReference>
<protein>
    <recommendedName>
        <fullName evidence="1">ACB domain-containing protein</fullName>
    </recommendedName>
</protein>
<proteinExistence type="predicted"/>
<dbReference type="PROSITE" id="PS51228">
    <property type="entry name" value="ACB_2"/>
    <property type="match status" value="1"/>
</dbReference>
<name>A0A834PL38_MARMO</name>
<dbReference type="AlphaFoldDB" id="A0A834PL38"/>
<evidence type="ECO:0000259" key="1">
    <source>
        <dbReference type="PROSITE" id="PS51228"/>
    </source>
</evidence>
<dbReference type="EMBL" id="WJEC01008515">
    <property type="protein sequence ID" value="KAF7461791.1"/>
    <property type="molecule type" value="Genomic_DNA"/>
</dbReference>
<dbReference type="Gene3D" id="1.20.80.10">
    <property type="match status" value="1"/>
</dbReference>
<reference evidence="2" key="1">
    <citation type="submission" date="2020-08" db="EMBL/GenBank/DDBJ databases">
        <authorList>
            <person name="Shumante A."/>
            <person name="Zimin A.V."/>
            <person name="Puiu D."/>
            <person name="Salzberg S.L."/>
        </authorList>
    </citation>
    <scope>NUCLEOTIDE SEQUENCE</scope>
    <source>
        <strain evidence="2">WC2-LM</strain>
        <tissue evidence="2">Liver</tissue>
    </source>
</reference>
<evidence type="ECO:0000313" key="2">
    <source>
        <dbReference type="EMBL" id="KAF7461792.1"/>
    </source>
</evidence>
<dbReference type="Pfam" id="PF00887">
    <property type="entry name" value="ACBP"/>
    <property type="match status" value="1"/>
</dbReference>
<feature type="domain" description="ACB" evidence="1">
    <location>
        <begin position="34"/>
        <end position="69"/>
    </location>
</feature>
<dbReference type="InterPro" id="IPR035984">
    <property type="entry name" value="Acyl-CoA-binding_sf"/>
</dbReference>
<dbReference type="GO" id="GO:0000062">
    <property type="term" value="F:fatty-acyl-CoA binding"/>
    <property type="evidence" value="ECO:0007669"/>
    <property type="project" value="InterPro"/>
</dbReference>
<organism evidence="2 3">
    <name type="scientific">Marmota monax</name>
    <name type="common">Woodchuck</name>
    <dbReference type="NCBI Taxonomy" id="9995"/>
    <lineage>
        <taxon>Eukaryota</taxon>
        <taxon>Metazoa</taxon>
        <taxon>Chordata</taxon>
        <taxon>Craniata</taxon>
        <taxon>Vertebrata</taxon>
        <taxon>Euteleostomi</taxon>
        <taxon>Mammalia</taxon>
        <taxon>Eutheria</taxon>
        <taxon>Euarchontoglires</taxon>
        <taxon>Glires</taxon>
        <taxon>Rodentia</taxon>
        <taxon>Sciuromorpha</taxon>
        <taxon>Sciuridae</taxon>
        <taxon>Xerinae</taxon>
        <taxon>Marmotini</taxon>
        <taxon>Marmota</taxon>
    </lineage>
</organism>
<comment type="caution">
    <text evidence="2">The sequence shown here is derived from an EMBL/GenBank/DDBJ whole genome shotgun (WGS) entry which is preliminary data.</text>
</comment>
<dbReference type="InterPro" id="IPR014352">
    <property type="entry name" value="FERM/acyl-CoA-bd_prot_sf"/>
</dbReference>
<dbReference type="SUPFAM" id="SSF47027">
    <property type="entry name" value="Acyl-CoA binding protein"/>
    <property type="match status" value="1"/>
</dbReference>